<comment type="similarity">
    <text evidence="2">Belongs to the SLC41A transporter family.</text>
</comment>
<dbReference type="PANTHER" id="PTHR21190:SF1">
    <property type="entry name" value="GH10077P"/>
    <property type="match status" value="1"/>
</dbReference>
<dbReference type="EMBL" id="QOIP01000012">
    <property type="protein sequence ID" value="RLU16071.1"/>
    <property type="molecule type" value="Genomic_DNA"/>
</dbReference>
<gene>
    <name evidence="12" type="ORF">DMN91_011829</name>
</gene>
<evidence type="ECO:0000256" key="1">
    <source>
        <dbReference type="ARBA" id="ARBA00004141"/>
    </source>
</evidence>
<feature type="transmembrane region" description="Helical" evidence="10">
    <location>
        <begin position="1661"/>
        <end position="1680"/>
    </location>
</feature>
<feature type="transmembrane region" description="Helical" evidence="10">
    <location>
        <begin position="1728"/>
        <end position="1752"/>
    </location>
</feature>
<keyword evidence="4 10" id="KW-0812">Transmembrane</keyword>
<keyword evidence="8" id="KW-0479">Metal-binding</keyword>
<proteinExistence type="inferred from homology"/>
<feature type="compositionally biased region" description="Polar residues" evidence="9">
    <location>
        <begin position="233"/>
        <end position="244"/>
    </location>
</feature>
<dbReference type="FunFam" id="1.10.357.20:FF:000003">
    <property type="entry name" value="Uncharacterized protein, isoform B"/>
    <property type="match status" value="1"/>
</dbReference>
<reference evidence="12 13" key="1">
    <citation type="journal article" date="2018" name="Genome Res.">
        <title>The genomic architecture and molecular evolution of ant odorant receptors.</title>
        <authorList>
            <person name="McKenzie S.K."/>
            <person name="Kronauer D.J.C."/>
        </authorList>
    </citation>
    <scope>NUCLEOTIDE SEQUENCE [LARGE SCALE GENOMIC DNA]</scope>
    <source>
        <strain evidence="12">Clonal line C1</strain>
    </source>
</reference>
<evidence type="ECO:0000256" key="7">
    <source>
        <dbReference type="ARBA" id="ARBA00023136"/>
    </source>
</evidence>
<comment type="subcellular location">
    <subcellularLocation>
        <location evidence="1">Membrane</location>
        <topology evidence="1">Multi-pass membrane protein</topology>
    </subcellularLocation>
</comment>
<feature type="domain" description="C2H2-type" evidence="11">
    <location>
        <begin position="387"/>
        <end position="415"/>
    </location>
</feature>
<dbReference type="Gene3D" id="1.10.357.20">
    <property type="entry name" value="SLC41 divalent cation transporters, integral membrane domain"/>
    <property type="match status" value="2"/>
</dbReference>
<dbReference type="GO" id="GO:0008324">
    <property type="term" value="F:monoatomic cation transmembrane transporter activity"/>
    <property type="evidence" value="ECO:0007669"/>
    <property type="project" value="InterPro"/>
</dbReference>
<sequence>MQENAVQMTTEWGDLYRSPKVYHHQHQPSPSSKDENLNSEFRCQHCGRLFDSDEVLNVHVDCEHSGASRSTPGVAVKVEPTQQLDQANDGPPLPGFPSALAQYLPLPGFPLTDPQHVPRSTLGPMPIKIFNPEAYCDMCKKEFCNKYFLKTHKANKHGIYVDSPTPSATATDATGVFGAGVFASANYHAGNASVKLEPPATPPHRHFRNEEASSRKQKTPNESSIVESQSSSDGCQSAINQLSQNEEDRETSRDSSNGMEALLKQEYGVEQEDASYMPAPRHLSPQSIQQARDSGFSADLLRRLGVINPEAFCEICCKEYCNKYFLRTHKMKRHGVIVQDNERSPGNPTGTTTWHQVQTSPLNLIVAETATTVAGAGSDTNERTDDYECKPCDIRFQTASLYRTHCRKMHEGEEHVSPKHEYDLDGADQRTDTISEDLQKLQTMIIQLNGLDSSKGLSCAVCGKECDSRLALRVHMATEHGVAGDEAQLSPQDKSPPTVSTVFCTLCEKDYPSQEALRRHISKEHQHSIVSSAVTLSSLQSTPAIASSANSTLTNQTTSSQATTTTSITTTTTATTTGTMDSKMIPTTCYCEICEKHLCNKYFLKTHMQRMHGIEIENGAQIVGVICNICNKELCSKYFLRVHKHNTHGIVDDTTSSSSSSSVAGTTLAKQETYDASTGADDSALKSSEQLGDLSHRYFTEVCPICSRRFRSVKWLKAHLMSDHGKTGIDKWRELEQQYQATPKISGNSGRSVAKNIQTPSLKIPNGFEVAQQIKPADYANLGNQVLSNLLGSSSEEHQLKNYRCGYCNFNTPVLPFLFLHERSHVSPQESLECDRPLQCPICSQDFHQPELLHQHLLTKHQFPTLLSQFQNPLLNNLRPDIDVKLNDHAKDRADLDARNDHAECSPQTADRGVPDVARNQRQDDNAVQVTPQGAYKCAQCGYATTNLNRIKKHVRKDHKAIGDPTESVIAELSKTLRDVANKQKVPACYAMPQDMNSNPDKTIMQPFLIEEQDLMQAGAESSSAKRFAPALVYLPDRVLELGLPPIRHWRDGAHAYVDEVDRQAPDEDKEEALTIEPRALSVKPSRARHTNTTLCSLENRQVPVQFIQYAISHDNAGNPDRVLEPFLAGCSQTARIAWTDARGSTEARGTRMRIAIGTGILIRTGIIVKSGYSKSKGFIGEARHAGADSLLYRSKLAEAGRSDVRLSQVDPKACRTSYWISDMVAFSESMEPTLLNGTGTTPQNSNGNSNDNLTDDVMKVRDQAFTIPRVTIPSSKDNYALKFERIDDKKMNANSINAEPVFVQKLAAGLKAPSGPKDKKDMSGDGGTNGSFSSESSIVTISSTATLDPDPDRNGPNAQGDKRDIRNERWYHTILQDLPAFKQVPQLLILTTALQGLKGNLDMCLASRLCTQANLGNMISWREITKMIIGNIALVQVQAIVAAICLSLFGMGVGALNGNGFAWDRALLLAVSCMCTATSSCFILDFVMIAVIMISYRCNMNPDNLATPLAASIGDVVSISILSAVASEFFDKLDTEMWVLYFVLGIFLVLLPIWILIVLKNKYTRSVLKSGWIPILSALLISGGGGLVLERMIHSYSGSEVFQPVINGIGGNLVSVQASRMSTMLHQSSIMGILPPHGKIWVFPWTALFIGSPYAKTARLLVSMAIPGQLIFVFIADAMNPGDCALHTYFVLSYIVVSVMQVMLLLYVAHIIIHAMWRFKIDPDNSAIPYLTALGDLSGSLLLALAFYFIYEIQRPYC</sequence>
<dbReference type="InterPro" id="IPR036739">
    <property type="entry name" value="SLC41_membr_dom_sf"/>
</dbReference>
<evidence type="ECO:0000259" key="11">
    <source>
        <dbReference type="PROSITE" id="PS50157"/>
    </source>
</evidence>
<evidence type="ECO:0000256" key="2">
    <source>
        <dbReference type="ARBA" id="ARBA00009749"/>
    </source>
</evidence>
<feature type="transmembrane region" description="Helical" evidence="10">
    <location>
        <begin position="1572"/>
        <end position="1590"/>
    </location>
</feature>
<dbReference type="PROSITE" id="PS00028">
    <property type="entry name" value="ZINC_FINGER_C2H2_1"/>
    <property type="match status" value="9"/>
</dbReference>
<evidence type="ECO:0000256" key="5">
    <source>
        <dbReference type="ARBA" id="ARBA00022842"/>
    </source>
</evidence>
<feature type="region of interest" description="Disordered" evidence="9">
    <location>
        <begin position="193"/>
        <end position="256"/>
    </location>
</feature>
<evidence type="ECO:0000256" key="6">
    <source>
        <dbReference type="ARBA" id="ARBA00022989"/>
    </source>
</evidence>
<dbReference type="Proteomes" id="UP000279307">
    <property type="component" value="Chromosome 12"/>
</dbReference>
<feature type="region of interest" description="Disordered" evidence="9">
    <location>
        <begin position="1313"/>
        <end position="1364"/>
    </location>
</feature>
<feature type="compositionally biased region" description="Low complexity" evidence="9">
    <location>
        <begin position="1332"/>
        <end position="1345"/>
    </location>
</feature>
<dbReference type="InterPro" id="IPR006667">
    <property type="entry name" value="SLC41_membr_dom"/>
</dbReference>
<evidence type="ECO:0000256" key="10">
    <source>
        <dbReference type="SAM" id="Phobius"/>
    </source>
</evidence>
<accession>A0A3L8D771</accession>
<name>A0A3L8D771_OOCBI</name>
<dbReference type="Pfam" id="PF01769">
    <property type="entry name" value="MgtE"/>
    <property type="match status" value="2"/>
</dbReference>
<evidence type="ECO:0000313" key="13">
    <source>
        <dbReference type="Proteomes" id="UP000279307"/>
    </source>
</evidence>
<evidence type="ECO:0000256" key="9">
    <source>
        <dbReference type="SAM" id="MobiDB-lite"/>
    </source>
</evidence>
<dbReference type="PROSITE" id="PS50157">
    <property type="entry name" value="ZINC_FINGER_C2H2_2"/>
    <property type="match status" value="3"/>
</dbReference>
<feature type="region of interest" description="Disordered" evidence="9">
    <location>
        <begin position="16"/>
        <end position="37"/>
    </location>
</feature>
<dbReference type="InterPro" id="IPR013087">
    <property type="entry name" value="Znf_C2H2_type"/>
</dbReference>
<protein>
    <recommendedName>
        <fullName evidence="11">C2H2-type domain-containing protein</fullName>
    </recommendedName>
</protein>
<dbReference type="SUPFAM" id="SSF57667">
    <property type="entry name" value="beta-beta-alpha zinc fingers"/>
    <property type="match status" value="1"/>
</dbReference>
<keyword evidence="8" id="KW-0862">Zinc</keyword>
<keyword evidence="5" id="KW-0460">Magnesium</keyword>
<feature type="transmembrane region" description="Helical" evidence="10">
    <location>
        <begin position="1539"/>
        <end position="1560"/>
    </location>
</feature>
<evidence type="ECO:0000256" key="8">
    <source>
        <dbReference type="PROSITE-ProRule" id="PRU00042"/>
    </source>
</evidence>
<dbReference type="OrthoDB" id="5791097at2759"/>
<keyword evidence="8" id="KW-0863">Zinc-finger</keyword>
<feature type="domain" description="C2H2-type" evidence="11">
    <location>
        <begin position="936"/>
        <end position="959"/>
    </location>
</feature>
<dbReference type="InterPro" id="IPR036236">
    <property type="entry name" value="Znf_C2H2_sf"/>
</dbReference>
<keyword evidence="7 10" id="KW-0472">Membrane</keyword>
<dbReference type="GO" id="GO:0016020">
    <property type="term" value="C:membrane"/>
    <property type="evidence" value="ECO:0007669"/>
    <property type="project" value="UniProtKB-SubCell"/>
</dbReference>
<organism evidence="12 13">
    <name type="scientific">Ooceraea biroi</name>
    <name type="common">Clonal raider ant</name>
    <name type="synonym">Cerapachys biroi</name>
    <dbReference type="NCBI Taxonomy" id="2015173"/>
    <lineage>
        <taxon>Eukaryota</taxon>
        <taxon>Metazoa</taxon>
        <taxon>Ecdysozoa</taxon>
        <taxon>Arthropoda</taxon>
        <taxon>Hexapoda</taxon>
        <taxon>Insecta</taxon>
        <taxon>Pterygota</taxon>
        <taxon>Neoptera</taxon>
        <taxon>Endopterygota</taxon>
        <taxon>Hymenoptera</taxon>
        <taxon>Apocrita</taxon>
        <taxon>Aculeata</taxon>
        <taxon>Formicoidea</taxon>
        <taxon>Formicidae</taxon>
        <taxon>Dorylinae</taxon>
        <taxon>Ooceraea</taxon>
    </lineage>
</organism>
<comment type="caution">
    <text evidence="12">The sequence shown here is derived from an EMBL/GenBank/DDBJ whole genome shotgun (WGS) entry which is preliminary data.</text>
</comment>
<dbReference type="SUPFAM" id="SSF161093">
    <property type="entry name" value="MgtE membrane domain-like"/>
    <property type="match status" value="2"/>
</dbReference>
<evidence type="ECO:0000256" key="3">
    <source>
        <dbReference type="ARBA" id="ARBA00022448"/>
    </source>
</evidence>
<keyword evidence="6 10" id="KW-1133">Transmembrane helix</keyword>
<evidence type="ECO:0000256" key="4">
    <source>
        <dbReference type="ARBA" id="ARBA00022692"/>
    </source>
</evidence>
<keyword evidence="3" id="KW-0813">Transport</keyword>
<dbReference type="SMART" id="SM00355">
    <property type="entry name" value="ZnF_C2H2"/>
    <property type="match status" value="12"/>
</dbReference>
<dbReference type="Gene3D" id="3.30.160.60">
    <property type="entry name" value="Classic Zinc Finger"/>
    <property type="match status" value="3"/>
</dbReference>
<feature type="transmembrane region" description="Helical" evidence="10">
    <location>
        <begin position="1469"/>
        <end position="1495"/>
    </location>
</feature>
<feature type="domain" description="C2H2-type" evidence="11">
    <location>
        <begin position="41"/>
        <end position="69"/>
    </location>
</feature>
<feature type="compositionally biased region" description="Low complexity" evidence="9">
    <location>
        <begin position="223"/>
        <end position="232"/>
    </location>
</feature>
<dbReference type="GO" id="GO:0008270">
    <property type="term" value="F:zinc ion binding"/>
    <property type="evidence" value="ECO:0007669"/>
    <property type="project" value="UniProtKB-KW"/>
</dbReference>
<dbReference type="PANTHER" id="PTHR21190">
    <property type="entry name" value="GH10077P"/>
    <property type="match status" value="1"/>
</dbReference>
<feature type="transmembrane region" description="Helical" evidence="10">
    <location>
        <begin position="1434"/>
        <end position="1457"/>
    </location>
</feature>
<evidence type="ECO:0000313" key="12">
    <source>
        <dbReference type="EMBL" id="RLU16071.1"/>
    </source>
</evidence>
<feature type="transmembrane region" description="Helical" evidence="10">
    <location>
        <begin position="1692"/>
        <end position="1716"/>
    </location>
</feature>